<dbReference type="RefSeq" id="WP_038255433.1">
    <property type="nucleotide sequence ID" value="NZ_CAWLUU010000149.1"/>
</dbReference>
<gene>
    <name evidence="2" type="ORF">XBO1_1690010</name>
</gene>
<name>A0A077NSE8_XENBV</name>
<dbReference type="Proteomes" id="UP000028483">
    <property type="component" value="Unassembled WGS sequence"/>
</dbReference>
<evidence type="ECO:0000313" key="2">
    <source>
        <dbReference type="EMBL" id="CDH05007.1"/>
    </source>
</evidence>
<dbReference type="HOGENOM" id="CLU_1694822_0_0_6"/>
<sequence length="155" mass="17651">MKEILLIGVLAFSSFSVFANQVPDYQEKIKEYETLKPLAQEVLEQSVKLAEGIYQGYQSHRYGDGKIWREQRAELNALKKKRNQLGVIVFKHHFGQCSKLINAVDGLWRSAMGSDNTISLSFFDTYVEAEKSCQYVIDNPPEDNSNLRAVDLSVD</sequence>
<accession>A0A077NSE8</accession>
<evidence type="ECO:0000256" key="1">
    <source>
        <dbReference type="SAM" id="SignalP"/>
    </source>
</evidence>
<organism evidence="2 3">
    <name type="scientific">Xenorhabdus bovienii str. oregonense</name>
    <dbReference type="NCBI Taxonomy" id="1398202"/>
    <lineage>
        <taxon>Bacteria</taxon>
        <taxon>Pseudomonadati</taxon>
        <taxon>Pseudomonadota</taxon>
        <taxon>Gammaproteobacteria</taxon>
        <taxon>Enterobacterales</taxon>
        <taxon>Morganellaceae</taxon>
        <taxon>Xenorhabdus</taxon>
    </lineage>
</organism>
<feature type="signal peptide" evidence="1">
    <location>
        <begin position="1"/>
        <end position="19"/>
    </location>
</feature>
<evidence type="ECO:0000313" key="3">
    <source>
        <dbReference type="Proteomes" id="UP000028483"/>
    </source>
</evidence>
<feature type="chain" id="PRO_5001721748" evidence="1">
    <location>
        <begin position="20"/>
        <end position="155"/>
    </location>
</feature>
<dbReference type="EMBL" id="CBSX010000078">
    <property type="protein sequence ID" value="CDH05007.1"/>
    <property type="molecule type" value="Genomic_DNA"/>
</dbReference>
<protein>
    <submittedName>
        <fullName evidence="2">Uncharacterized protein</fullName>
    </submittedName>
</protein>
<keyword evidence="1" id="KW-0732">Signal</keyword>
<proteinExistence type="predicted"/>
<dbReference type="AlphaFoldDB" id="A0A077NSE8"/>
<comment type="caution">
    <text evidence="2">The sequence shown here is derived from an EMBL/GenBank/DDBJ whole genome shotgun (WGS) entry which is preliminary data.</text>
</comment>
<reference evidence="2" key="1">
    <citation type="submission" date="2013-07" db="EMBL/GenBank/DDBJ databases">
        <title>Sub-species coevolution in mutualistic symbiosis.</title>
        <authorList>
            <person name="Murfin K."/>
            <person name="Klassen J."/>
            <person name="Lee M."/>
            <person name="Forst S."/>
            <person name="Stock P."/>
            <person name="Goodrich-Blair H."/>
        </authorList>
    </citation>
    <scope>NUCLEOTIDE SEQUENCE [LARGE SCALE GENOMIC DNA]</scope>
    <source>
        <strain evidence="2">Oregonense</strain>
    </source>
</reference>